<evidence type="ECO:0000256" key="1">
    <source>
        <dbReference type="SAM" id="MobiDB-lite"/>
    </source>
</evidence>
<evidence type="ECO:0000313" key="4">
    <source>
        <dbReference type="WBParaSite" id="PSU_v2.g4658.t1"/>
    </source>
</evidence>
<evidence type="ECO:0000256" key="2">
    <source>
        <dbReference type="SAM" id="Phobius"/>
    </source>
</evidence>
<feature type="transmembrane region" description="Helical" evidence="2">
    <location>
        <begin position="6"/>
        <end position="22"/>
    </location>
</feature>
<feature type="compositionally biased region" description="Low complexity" evidence="1">
    <location>
        <begin position="47"/>
        <end position="57"/>
    </location>
</feature>
<evidence type="ECO:0000313" key="3">
    <source>
        <dbReference type="Proteomes" id="UP000887577"/>
    </source>
</evidence>
<proteinExistence type="predicted"/>
<feature type="compositionally biased region" description="Basic and acidic residues" evidence="1">
    <location>
        <begin position="139"/>
        <end position="157"/>
    </location>
</feature>
<sequence>MILAQIFGVSVIASLCLILLCVRKHEVKRKEVTRSNSSKKTTDEKVAAAAAADSVPPQKKPSSKPPESRHHAKETKKSKDEPRRRKTSSSPKKTTEQIEESSKDYEKIPAPVTRQAGTPRDEKDLKRKAKMTFLTHFFRKQEEKKKKDDVKRKKNEEAMAIAAQMKTQEQDVLPDTAATQSDKESNKSRGSKKQLRTDRTIDRNSDTINATQKTEQTQRTGRISDKERKSRTLHQ</sequence>
<dbReference type="Proteomes" id="UP000887577">
    <property type="component" value="Unplaced"/>
</dbReference>
<reference evidence="4" key="1">
    <citation type="submission" date="2022-11" db="UniProtKB">
        <authorList>
            <consortium name="WormBaseParasite"/>
        </authorList>
    </citation>
    <scope>IDENTIFICATION</scope>
</reference>
<keyword evidence="2" id="KW-0812">Transmembrane</keyword>
<protein>
    <submittedName>
        <fullName evidence="4">Uncharacterized protein</fullName>
    </submittedName>
</protein>
<keyword evidence="3" id="KW-1185">Reference proteome</keyword>
<feature type="compositionally biased region" description="Basic and acidic residues" evidence="1">
    <location>
        <begin position="93"/>
        <end position="107"/>
    </location>
</feature>
<organism evidence="3 4">
    <name type="scientific">Panagrolaimus superbus</name>
    <dbReference type="NCBI Taxonomy" id="310955"/>
    <lineage>
        <taxon>Eukaryota</taxon>
        <taxon>Metazoa</taxon>
        <taxon>Ecdysozoa</taxon>
        <taxon>Nematoda</taxon>
        <taxon>Chromadorea</taxon>
        <taxon>Rhabditida</taxon>
        <taxon>Tylenchina</taxon>
        <taxon>Panagrolaimomorpha</taxon>
        <taxon>Panagrolaimoidea</taxon>
        <taxon>Panagrolaimidae</taxon>
        <taxon>Panagrolaimus</taxon>
    </lineage>
</organism>
<accession>A0A914Z327</accession>
<dbReference type="AlphaFoldDB" id="A0A914Z327"/>
<feature type="compositionally biased region" description="Basic and acidic residues" evidence="1">
    <location>
        <begin position="222"/>
        <end position="235"/>
    </location>
</feature>
<feature type="region of interest" description="Disordered" evidence="1">
    <location>
        <begin position="28"/>
        <end position="235"/>
    </location>
</feature>
<name>A0A914Z327_9BILA</name>
<feature type="compositionally biased region" description="Polar residues" evidence="1">
    <location>
        <begin position="206"/>
        <end position="221"/>
    </location>
</feature>
<feature type="compositionally biased region" description="Basic and acidic residues" evidence="1">
    <location>
        <begin position="195"/>
        <end position="205"/>
    </location>
</feature>
<keyword evidence="2" id="KW-0472">Membrane</keyword>
<dbReference type="WBParaSite" id="PSU_v2.g4658.t1">
    <property type="protein sequence ID" value="PSU_v2.g4658.t1"/>
    <property type="gene ID" value="PSU_v2.g4658"/>
</dbReference>
<keyword evidence="2" id="KW-1133">Transmembrane helix</keyword>